<dbReference type="AlphaFoldDB" id="A0A4Y6UIS4"/>
<organism evidence="2 3">
    <name type="scientific">Swingsia samuiensis</name>
    <dbReference type="NCBI Taxonomy" id="1293412"/>
    <lineage>
        <taxon>Bacteria</taxon>
        <taxon>Pseudomonadati</taxon>
        <taxon>Pseudomonadota</taxon>
        <taxon>Alphaproteobacteria</taxon>
        <taxon>Acetobacterales</taxon>
        <taxon>Acetobacteraceae</taxon>
        <taxon>Swingsia</taxon>
    </lineage>
</organism>
<dbReference type="KEGG" id="ssam:E3D00_07960"/>
<evidence type="ECO:0000313" key="2">
    <source>
        <dbReference type="EMBL" id="QDH17503.1"/>
    </source>
</evidence>
<protein>
    <submittedName>
        <fullName evidence="2">Uncharacterized protein</fullName>
    </submittedName>
</protein>
<dbReference type="EMBL" id="CP038141">
    <property type="protein sequence ID" value="QDH17503.1"/>
    <property type="molecule type" value="Genomic_DNA"/>
</dbReference>
<feature type="compositionally biased region" description="Low complexity" evidence="1">
    <location>
        <begin position="77"/>
        <end position="96"/>
    </location>
</feature>
<reference evidence="2 3" key="1">
    <citation type="submission" date="2019-03" db="EMBL/GenBank/DDBJ databases">
        <title>The complete genome sequence of Swingsia samuiensis NBRC107927(T).</title>
        <authorList>
            <person name="Chua K.-O."/>
            <person name="Chan K.-G."/>
            <person name="See-Too W.-S."/>
        </authorList>
    </citation>
    <scope>NUCLEOTIDE SEQUENCE [LARGE SCALE GENOMIC DNA]</scope>
    <source>
        <strain evidence="2 3">AH83</strain>
    </source>
</reference>
<gene>
    <name evidence="2" type="ORF">E3D00_07960</name>
</gene>
<evidence type="ECO:0000313" key="3">
    <source>
        <dbReference type="Proteomes" id="UP000316313"/>
    </source>
</evidence>
<dbReference type="RefSeq" id="WP_141461512.1">
    <property type="nucleotide sequence ID" value="NZ_CP038141.1"/>
</dbReference>
<sequence length="119" mass="11812">MVKSERLSSRTPKIIGGALLLAILAGGGVFLKLGWNPTPPEQVQVHKELSSALFSSQNSAAPAPLPVMPPVPAAPSLAAPLKTSTAATSTAAAVPGPSTPLPTMPAPKTAPAQGPVAGH</sequence>
<keyword evidence="3" id="KW-1185">Reference proteome</keyword>
<accession>A0A4Y6UIS4</accession>
<evidence type="ECO:0000256" key="1">
    <source>
        <dbReference type="SAM" id="MobiDB-lite"/>
    </source>
</evidence>
<name>A0A4Y6UIS4_9PROT</name>
<dbReference type="Proteomes" id="UP000316313">
    <property type="component" value="Chromosome"/>
</dbReference>
<feature type="region of interest" description="Disordered" evidence="1">
    <location>
        <begin position="77"/>
        <end position="119"/>
    </location>
</feature>
<proteinExistence type="predicted"/>